<dbReference type="InParanoid" id="A0A1X7SWD1"/>
<evidence type="ECO:0000256" key="1">
    <source>
        <dbReference type="SAM" id="MobiDB-lite"/>
    </source>
</evidence>
<evidence type="ECO:0000313" key="2">
    <source>
        <dbReference type="EnsemblMetazoa" id="Aqu2.1.06459_001"/>
    </source>
</evidence>
<name>A0A1X7SWD1_AMPQE</name>
<accession>A0A1X7SWD1</accession>
<feature type="region of interest" description="Disordered" evidence="1">
    <location>
        <begin position="1"/>
        <end position="20"/>
    </location>
</feature>
<organism evidence="2">
    <name type="scientific">Amphimedon queenslandica</name>
    <name type="common">Sponge</name>
    <dbReference type="NCBI Taxonomy" id="400682"/>
    <lineage>
        <taxon>Eukaryota</taxon>
        <taxon>Metazoa</taxon>
        <taxon>Porifera</taxon>
        <taxon>Demospongiae</taxon>
        <taxon>Heteroscleromorpha</taxon>
        <taxon>Haplosclerida</taxon>
        <taxon>Niphatidae</taxon>
        <taxon>Amphimedon</taxon>
    </lineage>
</organism>
<dbReference type="AlphaFoldDB" id="A0A1X7SWD1"/>
<dbReference type="OrthoDB" id="43547at2759"/>
<sequence length="102" mass="10955">GSGTGLNFNKGIEGEQDEGATVKGDEPLTVLWSNTDRLTPSTSVHYVTQNASLIFVIDMTSSMMQVSNETFSVKLDEAVRGLEKCLSDLIQPVSCRCGQGRG</sequence>
<proteinExistence type="predicted"/>
<reference evidence="2" key="1">
    <citation type="submission" date="2017-05" db="UniProtKB">
        <authorList>
            <consortium name="EnsemblMetazoa"/>
        </authorList>
    </citation>
    <scope>IDENTIFICATION</scope>
</reference>
<protein>
    <submittedName>
        <fullName evidence="2">Uncharacterized protein</fullName>
    </submittedName>
</protein>
<dbReference type="EnsemblMetazoa" id="Aqu2.1.06459_001">
    <property type="protein sequence ID" value="Aqu2.1.06459_001"/>
    <property type="gene ID" value="Aqu2.1.06459"/>
</dbReference>